<keyword evidence="2" id="KW-1185">Reference proteome</keyword>
<organism evidence="1 2">
    <name type="scientific">Actinoplanes aureus</name>
    <dbReference type="NCBI Taxonomy" id="2792083"/>
    <lineage>
        <taxon>Bacteria</taxon>
        <taxon>Bacillati</taxon>
        <taxon>Actinomycetota</taxon>
        <taxon>Actinomycetes</taxon>
        <taxon>Micromonosporales</taxon>
        <taxon>Micromonosporaceae</taxon>
        <taxon>Actinoplanes</taxon>
    </lineage>
</organism>
<evidence type="ECO:0008006" key="3">
    <source>
        <dbReference type="Google" id="ProtNLM"/>
    </source>
</evidence>
<dbReference type="SUPFAM" id="SSF58104">
    <property type="entry name" value="Methyl-accepting chemotaxis protein (MCP) signaling domain"/>
    <property type="match status" value="1"/>
</dbReference>
<dbReference type="RefSeq" id="WP_196412827.1">
    <property type="nucleotide sequence ID" value="NZ_JADQTO010000003.1"/>
</dbReference>
<sequence>MEAIQADTSSAVTAIAEISRIISEINDYQVTIASAVEEQTATTNEMSRSIGEAANGSSTIAGNINSVASAAHATTRGARRGRSLGQ</sequence>
<evidence type="ECO:0000313" key="1">
    <source>
        <dbReference type="EMBL" id="MBG0561003.1"/>
    </source>
</evidence>
<proteinExistence type="predicted"/>
<name>A0A931C7N8_9ACTN</name>
<protein>
    <recommendedName>
        <fullName evidence="3">Methyl-accepting chemotaxis protein</fullName>
    </recommendedName>
</protein>
<gene>
    <name evidence="1" type="ORF">I4J89_05955</name>
</gene>
<dbReference type="AlphaFoldDB" id="A0A931C7N8"/>
<dbReference type="EMBL" id="JADQTO010000003">
    <property type="protein sequence ID" value="MBG0561003.1"/>
    <property type="molecule type" value="Genomic_DNA"/>
</dbReference>
<comment type="caution">
    <text evidence="1">The sequence shown here is derived from an EMBL/GenBank/DDBJ whole genome shotgun (WGS) entry which is preliminary data.</text>
</comment>
<dbReference type="Proteomes" id="UP000598146">
    <property type="component" value="Unassembled WGS sequence"/>
</dbReference>
<evidence type="ECO:0000313" key="2">
    <source>
        <dbReference type="Proteomes" id="UP000598146"/>
    </source>
</evidence>
<accession>A0A931C7N8</accession>
<reference evidence="1" key="1">
    <citation type="submission" date="2020-11" db="EMBL/GenBank/DDBJ databases">
        <title>Isolation and identification of active actinomycetes.</title>
        <authorList>
            <person name="Sun X."/>
        </authorList>
    </citation>
    <scope>NUCLEOTIDE SEQUENCE</scope>
    <source>
        <strain evidence="1">NEAU-A11</strain>
    </source>
</reference>
<dbReference type="Gene3D" id="1.10.287.950">
    <property type="entry name" value="Methyl-accepting chemotaxis protein"/>
    <property type="match status" value="1"/>
</dbReference>